<dbReference type="AlphaFoldDB" id="A0A2M7BDE3"/>
<dbReference type="GO" id="GO:0003910">
    <property type="term" value="F:DNA ligase (ATP) activity"/>
    <property type="evidence" value="ECO:0007669"/>
    <property type="project" value="InterPro"/>
</dbReference>
<sequence length="86" mass="9978">MTFKHLSEYFQLLEQTSSRLKITGTLADLFKECKEEEIAKICYLSLGRLLPQYEGLEFQMAEKMLEKAVAKALGVDVDKVIKEYRK</sequence>
<organism evidence="7 8">
    <name type="scientific">Candidatus Shapirobacteria bacterium CG03_land_8_20_14_0_80_39_12</name>
    <dbReference type="NCBI Taxonomy" id="1974879"/>
    <lineage>
        <taxon>Bacteria</taxon>
        <taxon>Candidatus Shapironibacteriota</taxon>
    </lineage>
</organism>
<dbReference type="GO" id="GO:0006273">
    <property type="term" value="P:lagging strand elongation"/>
    <property type="evidence" value="ECO:0007669"/>
    <property type="project" value="TreeGrafter"/>
</dbReference>
<evidence type="ECO:0000256" key="2">
    <source>
        <dbReference type="ARBA" id="ARBA00022598"/>
    </source>
</evidence>
<protein>
    <recommendedName>
        <fullName evidence="6">DNA ligase ATP-dependent N-terminal domain-containing protein</fullName>
    </recommendedName>
</protein>
<evidence type="ECO:0000256" key="5">
    <source>
        <dbReference type="ARBA" id="ARBA00023204"/>
    </source>
</evidence>
<dbReference type="GO" id="GO:0006281">
    <property type="term" value="P:DNA repair"/>
    <property type="evidence" value="ECO:0007669"/>
    <property type="project" value="UniProtKB-KW"/>
</dbReference>
<keyword evidence="3" id="KW-0227">DNA damage</keyword>
<reference evidence="8" key="1">
    <citation type="submission" date="2017-09" db="EMBL/GenBank/DDBJ databases">
        <title>Depth-based differentiation of microbial function through sediment-hosted aquifers and enrichment of novel symbionts in the deep terrestrial subsurface.</title>
        <authorList>
            <person name="Probst A.J."/>
            <person name="Ladd B."/>
            <person name="Jarett J.K."/>
            <person name="Geller-Mcgrath D.E."/>
            <person name="Sieber C.M.K."/>
            <person name="Emerson J.B."/>
            <person name="Anantharaman K."/>
            <person name="Thomas B.C."/>
            <person name="Malmstrom R."/>
            <person name="Stieglmeier M."/>
            <person name="Klingl A."/>
            <person name="Woyke T."/>
            <person name="Ryan C.M."/>
            <person name="Banfield J.F."/>
        </authorList>
    </citation>
    <scope>NUCLEOTIDE SEQUENCE [LARGE SCALE GENOMIC DNA]</scope>
</reference>
<accession>A0A2M7BDE3</accession>
<evidence type="ECO:0000256" key="3">
    <source>
        <dbReference type="ARBA" id="ARBA00022763"/>
    </source>
</evidence>
<comment type="caution">
    <text evidence="7">The sequence shown here is derived from an EMBL/GenBank/DDBJ whole genome shotgun (WGS) entry which is preliminary data.</text>
</comment>
<dbReference type="InterPro" id="IPR012308">
    <property type="entry name" value="DNA_ligase_ATP-dep_N"/>
</dbReference>
<dbReference type="PANTHER" id="PTHR45674">
    <property type="entry name" value="DNA LIGASE 1/3 FAMILY MEMBER"/>
    <property type="match status" value="1"/>
</dbReference>
<proteinExistence type="inferred from homology"/>
<dbReference type="PANTHER" id="PTHR45674:SF4">
    <property type="entry name" value="DNA LIGASE 1"/>
    <property type="match status" value="1"/>
</dbReference>
<dbReference type="Proteomes" id="UP000229631">
    <property type="component" value="Unassembled WGS sequence"/>
</dbReference>
<evidence type="ECO:0000313" key="8">
    <source>
        <dbReference type="Proteomes" id="UP000229631"/>
    </source>
</evidence>
<dbReference type="SUPFAM" id="SSF117018">
    <property type="entry name" value="ATP-dependent DNA ligase DNA-binding domain"/>
    <property type="match status" value="1"/>
</dbReference>
<gene>
    <name evidence="7" type="ORF">COS54_01665</name>
</gene>
<dbReference type="InterPro" id="IPR050191">
    <property type="entry name" value="ATP-dep_DNA_ligase"/>
</dbReference>
<evidence type="ECO:0000256" key="4">
    <source>
        <dbReference type="ARBA" id="ARBA00023172"/>
    </source>
</evidence>
<feature type="domain" description="DNA ligase ATP-dependent N-terminal" evidence="6">
    <location>
        <begin position="2"/>
        <end position="85"/>
    </location>
</feature>
<keyword evidence="4" id="KW-0233">DNA recombination</keyword>
<comment type="similarity">
    <text evidence="1">Belongs to the ATP-dependent DNA ligase family.</text>
</comment>
<dbReference type="GO" id="GO:0003677">
    <property type="term" value="F:DNA binding"/>
    <property type="evidence" value="ECO:0007669"/>
    <property type="project" value="InterPro"/>
</dbReference>
<dbReference type="Pfam" id="PF04675">
    <property type="entry name" value="DNA_ligase_A_N"/>
    <property type="match status" value="1"/>
</dbReference>
<evidence type="ECO:0000256" key="1">
    <source>
        <dbReference type="ARBA" id="ARBA00007572"/>
    </source>
</evidence>
<dbReference type="EMBL" id="PEVC01000032">
    <property type="protein sequence ID" value="PIV01118.1"/>
    <property type="molecule type" value="Genomic_DNA"/>
</dbReference>
<evidence type="ECO:0000259" key="6">
    <source>
        <dbReference type="Pfam" id="PF04675"/>
    </source>
</evidence>
<evidence type="ECO:0000313" key="7">
    <source>
        <dbReference type="EMBL" id="PIV01118.1"/>
    </source>
</evidence>
<keyword evidence="5" id="KW-0234">DNA repair</keyword>
<dbReference type="GO" id="GO:0006310">
    <property type="term" value="P:DNA recombination"/>
    <property type="evidence" value="ECO:0007669"/>
    <property type="project" value="UniProtKB-KW"/>
</dbReference>
<dbReference type="Gene3D" id="1.10.3260.10">
    <property type="entry name" value="DNA ligase, ATP-dependent, N-terminal domain"/>
    <property type="match status" value="1"/>
</dbReference>
<keyword evidence="2" id="KW-0436">Ligase</keyword>
<dbReference type="InterPro" id="IPR036599">
    <property type="entry name" value="DNA_ligase_N_sf"/>
</dbReference>
<feature type="non-terminal residue" evidence="7">
    <location>
        <position position="86"/>
    </location>
</feature>
<name>A0A2M7BDE3_9BACT</name>